<evidence type="ECO:0000313" key="3">
    <source>
        <dbReference type="Proteomes" id="UP000663882"/>
    </source>
</evidence>
<reference evidence="2" key="1">
    <citation type="submission" date="2021-02" db="EMBL/GenBank/DDBJ databases">
        <authorList>
            <person name="Nowell W R."/>
        </authorList>
    </citation>
    <scope>NUCLEOTIDE SEQUENCE</scope>
</reference>
<evidence type="ECO:0000313" key="2">
    <source>
        <dbReference type="EMBL" id="CAF1241702.1"/>
    </source>
</evidence>
<evidence type="ECO:0000259" key="1">
    <source>
        <dbReference type="Pfam" id="PF05089"/>
    </source>
</evidence>
<protein>
    <recommendedName>
        <fullName evidence="1">Alpha-N-acetylglucosaminidase tim-barrel domain-containing protein</fullName>
    </recommendedName>
</protein>
<proteinExistence type="predicted"/>
<dbReference type="InterPro" id="IPR024733">
    <property type="entry name" value="NAGLU_tim-barrel"/>
</dbReference>
<comment type="caution">
    <text evidence="2">The sequence shown here is derived from an EMBL/GenBank/DDBJ whole genome shotgun (WGS) entry which is preliminary data.</text>
</comment>
<sequence length="90" mass="10781">MYVTLNPNHLILLDLFSEPVSQYSRFESFYGHYYIWNMLHDFGRNNSCETRSERSVELVDFAMRRYTGDHSIPSSVLYAWKFSLSEKSLW</sequence>
<dbReference type="Pfam" id="PF05089">
    <property type="entry name" value="NAGLU"/>
    <property type="match status" value="1"/>
</dbReference>
<feature type="domain" description="Alpha-N-acetylglucosaminidase tim-barrel" evidence="1">
    <location>
        <begin position="6"/>
        <end position="54"/>
    </location>
</feature>
<dbReference type="EMBL" id="CAJNOO010002161">
    <property type="protein sequence ID" value="CAF1241702.1"/>
    <property type="molecule type" value="Genomic_DNA"/>
</dbReference>
<gene>
    <name evidence="2" type="ORF">RFH988_LOCUS26702</name>
</gene>
<dbReference type="Proteomes" id="UP000663882">
    <property type="component" value="Unassembled WGS sequence"/>
</dbReference>
<dbReference type="Gene3D" id="3.20.20.80">
    <property type="entry name" value="Glycosidases"/>
    <property type="match status" value="1"/>
</dbReference>
<accession>A0A814ZDR5</accession>
<organism evidence="2 3">
    <name type="scientific">Rotaria sordida</name>
    <dbReference type="NCBI Taxonomy" id="392033"/>
    <lineage>
        <taxon>Eukaryota</taxon>
        <taxon>Metazoa</taxon>
        <taxon>Spiralia</taxon>
        <taxon>Gnathifera</taxon>
        <taxon>Rotifera</taxon>
        <taxon>Eurotatoria</taxon>
        <taxon>Bdelloidea</taxon>
        <taxon>Philodinida</taxon>
        <taxon>Philodinidae</taxon>
        <taxon>Rotaria</taxon>
    </lineage>
</organism>
<dbReference type="AlphaFoldDB" id="A0A814ZDR5"/>
<dbReference type="OrthoDB" id="64736at2759"/>
<name>A0A814ZDR5_9BILA</name>